<dbReference type="PANTHER" id="PTHR33270">
    <property type="entry name" value="BNAC05G50380D PROTEIN"/>
    <property type="match status" value="1"/>
</dbReference>
<organism evidence="3 4">
    <name type="scientific">Trapa incisa</name>
    <dbReference type="NCBI Taxonomy" id="236973"/>
    <lineage>
        <taxon>Eukaryota</taxon>
        <taxon>Viridiplantae</taxon>
        <taxon>Streptophyta</taxon>
        <taxon>Embryophyta</taxon>
        <taxon>Tracheophyta</taxon>
        <taxon>Spermatophyta</taxon>
        <taxon>Magnoliopsida</taxon>
        <taxon>eudicotyledons</taxon>
        <taxon>Gunneridae</taxon>
        <taxon>Pentapetalae</taxon>
        <taxon>rosids</taxon>
        <taxon>malvids</taxon>
        <taxon>Myrtales</taxon>
        <taxon>Lythraceae</taxon>
        <taxon>Trapa</taxon>
    </lineage>
</organism>
<dbReference type="Proteomes" id="UP001345219">
    <property type="component" value="Chromosome 24"/>
</dbReference>
<evidence type="ECO:0000313" key="4">
    <source>
        <dbReference type="Proteomes" id="UP001345219"/>
    </source>
</evidence>
<feature type="region of interest" description="Disordered" evidence="1">
    <location>
        <begin position="1"/>
        <end position="49"/>
    </location>
</feature>
<sequence>MPERTRRCLRRDSAACSFKAPKMQQTRRRPLPLPSHDRPSTSSSPWRHSEVGLEMMKRWSTEPELPGLRDNEMGRSAGGSSYDLGLTHKALIRHRTCTDIFAASQPLFDHSPRFDSKGHDKDAKVVVNVTVEGSPGPVKVMAKLSSTVEETIRLVVDKYNAEGRASKLDWNSCWPDFELHYSYFSLQSLEKCKAMGDLGSRSFYLRIGGSESRASGDLLLGAQAEKCWRSRRNPHLPPPKTNPILLLPSLIARRIYKLVRRACKFWRMLVCL</sequence>
<evidence type="ECO:0000313" key="3">
    <source>
        <dbReference type="EMBL" id="KAK4771387.1"/>
    </source>
</evidence>
<accession>A0AAN7KQH6</accession>
<name>A0AAN7KQH6_9MYRT</name>
<gene>
    <name evidence="3" type="ORF">SAY87_031919</name>
</gene>
<comment type="caution">
    <text evidence="3">The sequence shown here is derived from an EMBL/GenBank/DDBJ whole genome shotgun (WGS) entry which is preliminary data.</text>
</comment>
<protein>
    <recommendedName>
        <fullName evidence="2">DUF7054 domain-containing protein</fullName>
    </recommendedName>
</protein>
<dbReference type="EMBL" id="JAXIOK010000005">
    <property type="protein sequence ID" value="KAK4771387.1"/>
    <property type="molecule type" value="Genomic_DNA"/>
</dbReference>
<reference evidence="3 4" key="1">
    <citation type="journal article" date="2023" name="Hortic Res">
        <title>Pangenome of water caltrop reveals structural variations and asymmetric subgenome divergence after allopolyploidization.</title>
        <authorList>
            <person name="Zhang X."/>
            <person name="Chen Y."/>
            <person name="Wang L."/>
            <person name="Yuan Y."/>
            <person name="Fang M."/>
            <person name="Shi L."/>
            <person name="Lu R."/>
            <person name="Comes H.P."/>
            <person name="Ma Y."/>
            <person name="Chen Y."/>
            <person name="Huang G."/>
            <person name="Zhou Y."/>
            <person name="Zheng Z."/>
            <person name="Qiu Y."/>
        </authorList>
    </citation>
    <scope>NUCLEOTIDE SEQUENCE [LARGE SCALE GENOMIC DNA]</scope>
    <source>
        <tissue evidence="3">Roots</tissue>
    </source>
</reference>
<evidence type="ECO:0000259" key="2">
    <source>
        <dbReference type="Pfam" id="PF23156"/>
    </source>
</evidence>
<proteinExistence type="predicted"/>
<feature type="domain" description="DUF7054" evidence="2">
    <location>
        <begin position="121"/>
        <end position="206"/>
    </location>
</feature>
<evidence type="ECO:0000256" key="1">
    <source>
        <dbReference type="SAM" id="MobiDB-lite"/>
    </source>
</evidence>
<dbReference type="InterPro" id="IPR040358">
    <property type="entry name" value="At4g22758-like"/>
</dbReference>
<feature type="compositionally biased region" description="Basic and acidic residues" evidence="1">
    <location>
        <begin position="1"/>
        <end position="13"/>
    </location>
</feature>
<dbReference type="PANTHER" id="PTHR33270:SF6">
    <property type="entry name" value="OS02G0448600 PROTEIN"/>
    <property type="match status" value="1"/>
</dbReference>
<keyword evidence="4" id="KW-1185">Reference proteome</keyword>
<dbReference type="InterPro" id="IPR055482">
    <property type="entry name" value="DUF7054"/>
</dbReference>
<dbReference type="AlphaFoldDB" id="A0AAN7KQH6"/>
<dbReference type="Pfam" id="PF23156">
    <property type="entry name" value="DUF7054"/>
    <property type="match status" value="1"/>
</dbReference>